<organism evidence="9 10">
    <name type="scientific">Polystyrenella longa</name>
    <dbReference type="NCBI Taxonomy" id="2528007"/>
    <lineage>
        <taxon>Bacteria</taxon>
        <taxon>Pseudomonadati</taxon>
        <taxon>Planctomycetota</taxon>
        <taxon>Planctomycetia</taxon>
        <taxon>Planctomycetales</taxon>
        <taxon>Planctomycetaceae</taxon>
        <taxon>Polystyrenella</taxon>
    </lineage>
</organism>
<dbReference type="EC" id="3.1.6.1" evidence="9"/>
<protein>
    <submittedName>
        <fullName evidence="9">Arylsulfatase</fullName>
        <ecNumber evidence="9">3.1.6.1</ecNumber>
    </submittedName>
</protein>
<feature type="domain" description="Sulfatase N-terminal" evidence="8">
    <location>
        <begin position="34"/>
        <end position="366"/>
    </location>
</feature>
<dbReference type="PANTHER" id="PTHR42693:SF42">
    <property type="entry name" value="ARYLSULFATASE G"/>
    <property type="match status" value="1"/>
</dbReference>
<feature type="signal peptide" evidence="7">
    <location>
        <begin position="1"/>
        <end position="22"/>
    </location>
</feature>
<evidence type="ECO:0000256" key="1">
    <source>
        <dbReference type="ARBA" id="ARBA00001913"/>
    </source>
</evidence>
<evidence type="ECO:0000256" key="2">
    <source>
        <dbReference type="ARBA" id="ARBA00008779"/>
    </source>
</evidence>
<gene>
    <name evidence="9" type="primary">atsA_21</name>
    <name evidence="9" type="ORF">Pla110_31210</name>
</gene>
<keyword evidence="4 7" id="KW-0732">Signal</keyword>
<comment type="cofactor">
    <cofactor evidence="1">
        <name>Ca(2+)</name>
        <dbReference type="ChEBI" id="CHEBI:29108"/>
    </cofactor>
</comment>
<dbReference type="InterPro" id="IPR024607">
    <property type="entry name" value="Sulfatase_CS"/>
</dbReference>
<keyword evidence="6" id="KW-0106">Calcium</keyword>
<dbReference type="InterPro" id="IPR017850">
    <property type="entry name" value="Alkaline_phosphatase_core_sf"/>
</dbReference>
<evidence type="ECO:0000313" key="9">
    <source>
        <dbReference type="EMBL" id="QDU81380.1"/>
    </source>
</evidence>
<dbReference type="PROSITE" id="PS00523">
    <property type="entry name" value="SULFATASE_1"/>
    <property type="match status" value="1"/>
</dbReference>
<dbReference type="GO" id="GO:0046872">
    <property type="term" value="F:metal ion binding"/>
    <property type="evidence" value="ECO:0007669"/>
    <property type="project" value="UniProtKB-KW"/>
</dbReference>
<dbReference type="InterPro" id="IPR050738">
    <property type="entry name" value="Sulfatase"/>
</dbReference>
<reference evidence="9 10" key="1">
    <citation type="submission" date="2019-02" db="EMBL/GenBank/DDBJ databases">
        <title>Deep-cultivation of Planctomycetes and their phenomic and genomic characterization uncovers novel biology.</title>
        <authorList>
            <person name="Wiegand S."/>
            <person name="Jogler M."/>
            <person name="Boedeker C."/>
            <person name="Pinto D."/>
            <person name="Vollmers J."/>
            <person name="Rivas-Marin E."/>
            <person name="Kohn T."/>
            <person name="Peeters S.H."/>
            <person name="Heuer A."/>
            <person name="Rast P."/>
            <person name="Oberbeckmann S."/>
            <person name="Bunk B."/>
            <person name="Jeske O."/>
            <person name="Meyerdierks A."/>
            <person name="Storesund J.E."/>
            <person name="Kallscheuer N."/>
            <person name="Luecker S."/>
            <person name="Lage O.M."/>
            <person name="Pohl T."/>
            <person name="Merkel B.J."/>
            <person name="Hornburger P."/>
            <person name="Mueller R.-W."/>
            <person name="Bruemmer F."/>
            <person name="Labrenz M."/>
            <person name="Spormann A.M."/>
            <person name="Op den Camp H."/>
            <person name="Overmann J."/>
            <person name="Amann R."/>
            <person name="Jetten M.S.M."/>
            <person name="Mascher T."/>
            <person name="Medema M.H."/>
            <person name="Devos D.P."/>
            <person name="Kaster A.-K."/>
            <person name="Ovreas L."/>
            <person name="Rohde M."/>
            <person name="Galperin M.Y."/>
            <person name="Jogler C."/>
        </authorList>
    </citation>
    <scope>NUCLEOTIDE SEQUENCE [LARGE SCALE GENOMIC DNA]</scope>
    <source>
        <strain evidence="9 10">Pla110</strain>
    </source>
</reference>
<dbReference type="CDD" id="cd16144">
    <property type="entry name" value="ARS_like"/>
    <property type="match status" value="1"/>
</dbReference>
<keyword evidence="3" id="KW-0479">Metal-binding</keyword>
<dbReference type="PANTHER" id="PTHR42693">
    <property type="entry name" value="ARYLSULFATASE FAMILY MEMBER"/>
    <property type="match status" value="1"/>
</dbReference>
<dbReference type="Proteomes" id="UP000317178">
    <property type="component" value="Chromosome"/>
</dbReference>
<dbReference type="SUPFAM" id="SSF53649">
    <property type="entry name" value="Alkaline phosphatase-like"/>
    <property type="match status" value="1"/>
</dbReference>
<comment type="similarity">
    <text evidence="2">Belongs to the sulfatase family.</text>
</comment>
<evidence type="ECO:0000256" key="5">
    <source>
        <dbReference type="ARBA" id="ARBA00022801"/>
    </source>
</evidence>
<dbReference type="RefSeq" id="WP_197440228.1">
    <property type="nucleotide sequence ID" value="NZ_CP036281.1"/>
</dbReference>
<proteinExistence type="inferred from homology"/>
<dbReference type="EMBL" id="CP036281">
    <property type="protein sequence ID" value="QDU81380.1"/>
    <property type="molecule type" value="Genomic_DNA"/>
</dbReference>
<sequence precursor="true">MQWFISKRIVLVSLLFPTFALSGSSTGAAERKPPNVLFIVADDLGAHDLGCYGADLHETPNIDGLARQGIQFTTAYASAPVCTPTRAALMTGKSPARLNMTIWHESAASPPENPKTKLLHAYSEPNLPFDELTLAELFKEAGYRTMHFGKWHLGEAPHYPENNGFDINIGGTLWGAPPTFFYPFKGGFGRAQEPRYVPGMEWSQPGDYLTDRLTDKAIDQIKAVGDNPFFLYLSYYSVHTPIEAKEQDIAYFEGRVKPEMTHTNPVYSAMVKSLDENVGRLLRTLKEQQYDKNTIVVFTSDNGGFTLPYRGQSQVTNNAPLRSGKGSLYEGGIRVPLIMQSLGWVEDGTKIETPVITHDFLPTLAEVCRLDDHEAESREGVSLLSLLRGEPDEFPARDLFFHYPHYYFGGISTPCSAVRSGDWKLIRFYETNEYQLFDLNQDPSELTDLNATQPKVTADLKQKLNDWLSEVDAQYPSENPDWSGKE</sequence>
<evidence type="ECO:0000259" key="8">
    <source>
        <dbReference type="Pfam" id="PF00884"/>
    </source>
</evidence>
<evidence type="ECO:0000256" key="7">
    <source>
        <dbReference type="SAM" id="SignalP"/>
    </source>
</evidence>
<name>A0A518CQ99_9PLAN</name>
<evidence type="ECO:0000256" key="4">
    <source>
        <dbReference type="ARBA" id="ARBA00022729"/>
    </source>
</evidence>
<keyword evidence="5 9" id="KW-0378">Hydrolase</keyword>
<evidence type="ECO:0000313" key="10">
    <source>
        <dbReference type="Proteomes" id="UP000317178"/>
    </source>
</evidence>
<dbReference type="Gene3D" id="3.40.720.10">
    <property type="entry name" value="Alkaline Phosphatase, subunit A"/>
    <property type="match status" value="1"/>
</dbReference>
<evidence type="ECO:0000256" key="3">
    <source>
        <dbReference type="ARBA" id="ARBA00022723"/>
    </source>
</evidence>
<dbReference type="Pfam" id="PF00884">
    <property type="entry name" value="Sulfatase"/>
    <property type="match status" value="1"/>
</dbReference>
<keyword evidence="10" id="KW-1185">Reference proteome</keyword>
<dbReference type="Gene3D" id="3.30.1120.10">
    <property type="match status" value="1"/>
</dbReference>
<dbReference type="InterPro" id="IPR000917">
    <property type="entry name" value="Sulfatase_N"/>
</dbReference>
<dbReference type="AlphaFoldDB" id="A0A518CQ99"/>
<evidence type="ECO:0000256" key="6">
    <source>
        <dbReference type="ARBA" id="ARBA00022837"/>
    </source>
</evidence>
<accession>A0A518CQ99</accession>
<dbReference type="KEGG" id="plon:Pla110_31210"/>
<dbReference type="GO" id="GO:0004065">
    <property type="term" value="F:arylsulfatase activity"/>
    <property type="evidence" value="ECO:0007669"/>
    <property type="project" value="UniProtKB-EC"/>
</dbReference>
<feature type="chain" id="PRO_5021765802" evidence="7">
    <location>
        <begin position="23"/>
        <end position="486"/>
    </location>
</feature>